<evidence type="ECO:0000313" key="12">
    <source>
        <dbReference type="Proteomes" id="UP000324015"/>
    </source>
</evidence>
<feature type="transmembrane region" description="Helical" evidence="10">
    <location>
        <begin position="329"/>
        <end position="346"/>
    </location>
</feature>
<gene>
    <name evidence="11" type="ORF">DEJ49_23140</name>
</gene>
<dbReference type="GO" id="GO:0000009">
    <property type="term" value="F:alpha-1,6-mannosyltransferase activity"/>
    <property type="evidence" value="ECO:0007669"/>
    <property type="project" value="InterPro"/>
</dbReference>
<feature type="transmembrane region" description="Helical" evidence="10">
    <location>
        <begin position="169"/>
        <end position="202"/>
    </location>
</feature>
<keyword evidence="6 10" id="KW-0812">Transmembrane</keyword>
<evidence type="ECO:0008006" key="13">
    <source>
        <dbReference type="Google" id="ProtNLM"/>
    </source>
</evidence>
<evidence type="ECO:0000256" key="5">
    <source>
        <dbReference type="ARBA" id="ARBA00022679"/>
    </source>
</evidence>
<comment type="pathway">
    <text evidence="2">Glycolipid biosynthesis; glycosylphosphatidylinositol-anchor biosynthesis.</text>
</comment>
<dbReference type="InterPro" id="IPR007315">
    <property type="entry name" value="PIG-V/Gpi18"/>
</dbReference>
<evidence type="ECO:0000313" key="11">
    <source>
        <dbReference type="EMBL" id="QES46180.1"/>
    </source>
</evidence>
<comment type="subcellular location">
    <subcellularLocation>
        <location evidence="1">Endoplasmic reticulum membrane</location>
        <topology evidence="1">Multi-pass membrane protein</topology>
    </subcellularLocation>
</comment>
<dbReference type="GO" id="GO:0004376">
    <property type="term" value="F:GPI mannosyltransferase activity"/>
    <property type="evidence" value="ECO:0007669"/>
    <property type="project" value="InterPro"/>
</dbReference>
<feature type="transmembrane region" description="Helical" evidence="10">
    <location>
        <begin position="353"/>
        <end position="372"/>
    </location>
</feature>
<keyword evidence="3" id="KW-0337">GPI-anchor biosynthesis</keyword>
<reference evidence="11 12" key="1">
    <citation type="submission" date="2018-05" db="EMBL/GenBank/DDBJ databases">
        <title>Streptomyces venezuelae.</title>
        <authorList>
            <person name="Kim W."/>
            <person name="Lee N."/>
            <person name="Cho B.-K."/>
        </authorList>
    </citation>
    <scope>NUCLEOTIDE SEQUENCE [LARGE SCALE GENOMIC DNA]</scope>
    <source>
        <strain evidence="11 12">ATCC 14585</strain>
    </source>
</reference>
<evidence type="ECO:0000256" key="2">
    <source>
        <dbReference type="ARBA" id="ARBA00004687"/>
    </source>
</evidence>
<feature type="transmembrane region" description="Helical" evidence="10">
    <location>
        <begin position="129"/>
        <end position="149"/>
    </location>
</feature>
<accession>A0A5P2CV94</accession>
<dbReference type="EMBL" id="CP029191">
    <property type="protein sequence ID" value="QES46180.1"/>
    <property type="molecule type" value="Genomic_DNA"/>
</dbReference>
<evidence type="ECO:0000256" key="7">
    <source>
        <dbReference type="ARBA" id="ARBA00022824"/>
    </source>
</evidence>
<keyword evidence="8 10" id="KW-1133">Transmembrane helix</keyword>
<evidence type="ECO:0000256" key="1">
    <source>
        <dbReference type="ARBA" id="ARBA00004477"/>
    </source>
</evidence>
<dbReference type="AlphaFoldDB" id="A0A5P2CV94"/>
<keyword evidence="7" id="KW-0256">Endoplasmic reticulum</keyword>
<feature type="transmembrane region" description="Helical" evidence="10">
    <location>
        <begin position="214"/>
        <end position="234"/>
    </location>
</feature>
<evidence type="ECO:0000256" key="6">
    <source>
        <dbReference type="ARBA" id="ARBA00022692"/>
    </source>
</evidence>
<dbReference type="UniPathway" id="UPA00196"/>
<dbReference type="GO" id="GO:0006506">
    <property type="term" value="P:GPI anchor biosynthetic process"/>
    <property type="evidence" value="ECO:0007669"/>
    <property type="project" value="UniProtKB-UniPathway"/>
</dbReference>
<sequence>MRTRTTAALRHAWPALAAYTAVRALGLLVFTMWAHRDHRGVRHLLMESWDCDWYLRIAQSGYADELGTRIDGNNLAFFPLYPLLIRAGDALVPWLPRGAAGLSVSVAASLLAAWGIFAVGDRLYGRGTGVVLAVLWGSLPVALVQWMGYTESLFTALCAWSLYAVLSDRWLWAGSLAALAGLTRPTGVAVAAAVSLTALLTLRRPPAAAGSRRPLRPLLGALVAPLGWLAYVGWVGLRLGRWDGYFAVQKLWRNEWDGGVATYRRMRDLFVTERPALFVAMVTVVLLGAVVLFVLSVGDRQPLPLLLFSGLLLVIVLGSSGVYFPRARFLLPGFPLLLPVAVALARARAHVRVTVLIAAALTSAVCGGHMLLGWHGPP</sequence>
<feature type="transmembrane region" description="Helical" evidence="10">
    <location>
        <begin position="12"/>
        <end position="34"/>
    </location>
</feature>
<name>A0A5P2CV94_STRVZ</name>
<dbReference type="PANTHER" id="PTHR12468">
    <property type="entry name" value="GPI MANNOSYLTRANSFERASE 2"/>
    <property type="match status" value="1"/>
</dbReference>
<evidence type="ECO:0000256" key="10">
    <source>
        <dbReference type="SAM" id="Phobius"/>
    </source>
</evidence>
<keyword evidence="9 10" id="KW-0472">Membrane</keyword>
<evidence type="ECO:0000256" key="9">
    <source>
        <dbReference type="ARBA" id="ARBA00023136"/>
    </source>
</evidence>
<evidence type="ECO:0000256" key="4">
    <source>
        <dbReference type="ARBA" id="ARBA00022676"/>
    </source>
</evidence>
<feature type="transmembrane region" description="Helical" evidence="10">
    <location>
        <begin position="305"/>
        <end position="323"/>
    </location>
</feature>
<dbReference type="Proteomes" id="UP000324015">
    <property type="component" value="Chromosome"/>
</dbReference>
<dbReference type="PANTHER" id="PTHR12468:SF2">
    <property type="entry name" value="GPI MANNOSYLTRANSFERASE 2"/>
    <property type="match status" value="1"/>
</dbReference>
<dbReference type="GO" id="GO:0016020">
    <property type="term" value="C:membrane"/>
    <property type="evidence" value="ECO:0007669"/>
    <property type="project" value="GOC"/>
</dbReference>
<keyword evidence="4" id="KW-0328">Glycosyltransferase</keyword>
<evidence type="ECO:0000256" key="8">
    <source>
        <dbReference type="ARBA" id="ARBA00022989"/>
    </source>
</evidence>
<evidence type="ECO:0000256" key="3">
    <source>
        <dbReference type="ARBA" id="ARBA00022502"/>
    </source>
</evidence>
<proteinExistence type="predicted"/>
<feature type="transmembrane region" description="Helical" evidence="10">
    <location>
        <begin position="99"/>
        <end position="117"/>
    </location>
</feature>
<feature type="transmembrane region" description="Helical" evidence="10">
    <location>
        <begin position="276"/>
        <end position="298"/>
    </location>
</feature>
<keyword evidence="5" id="KW-0808">Transferase</keyword>
<organism evidence="11 12">
    <name type="scientific">Streptomyces venezuelae</name>
    <dbReference type="NCBI Taxonomy" id="54571"/>
    <lineage>
        <taxon>Bacteria</taxon>
        <taxon>Bacillati</taxon>
        <taxon>Actinomycetota</taxon>
        <taxon>Actinomycetes</taxon>
        <taxon>Kitasatosporales</taxon>
        <taxon>Streptomycetaceae</taxon>
        <taxon>Streptomyces</taxon>
    </lineage>
</organism>
<protein>
    <recommendedName>
        <fullName evidence="13">Glycosyltransferase RgtA/B/C/D-like domain-containing protein</fullName>
    </recommendedName>
</protein>